<dbReference type="EMBL" id="BMAW01080882">
    <property type="protein sequence ID" value="GFU21664.1"/>
    <property type="molecule type" value="Genomic_DNA"/>
</dbReference>
<name>A0A8X6UIT7_NEPPI</name>
<evidence type="ECO:0000313" key="2">
    <source>
        <dbReference type="EMBL" id="GFU21664.1"/>
    </source>
</evidence>
<feature type="chain" id="PRO_5036486734" description="Secreted protein" evidence="1">
    <location>
        <begin position="19"/>
        <end position="81"/>
    </location>
</feature>
<proteinExistence type="predicted"/>
<gene>
    <name evidence="2" type="ORF">NPIL_14921</name>
</gene>
<dbReference type="Proteomes" id="UP000887013">
    <property type="component" value="Unassembled WGS sequence"/>
</dbReference>
<evidence type="ECO:0000256" key="1">
    <source>
        <dbReference type="SAM" id="SignalP"/>
    </source>
</evidence>
<organism evidence="2 3">
    <name type="scientific">Nephila pilipes</name>
    <name type="common">Giant wood spider</name>
    <name type="synonym">Nephila maculata</name>
    <dbReference type="NCBI Taxonomy" id="299642"/>
    <lineage>
        <taxon>Eukaryota</taxon>
        <taxon>Metazoa</taxon>
        <taxon>Ecdysozoa</taxon>
        <taxon>Arthropoda</taxon>
        <taxon>Chelicerata</taxon>
        <taxon>Arachnida</taxon>
        <taxon>Araneae</taxon>
        <taxon>Araneomorphae</taxon>
        <taxon>Entelegynae</taxon>
        <taxon>Araneoidea</taxon>
        <taxon>Nephilidae</taxon>
        <taxon>Nephila</taxon>
    </lineage>
</organism>
<feature type="signal peptide" evidence="1">
    <location>
        <begin position="1"/>
        <end position="18"/>
    </location>
</feature>
<sequence>MGVCRASSFLLLLRECSGADWTRATTIVHSQIRRRCFFRWRALALPRPDTCFRAAPPSDESDVYLRPRGFLDDTCQCGHCE</sequence>
<evidence type="ECO:0008006" key="4">
    <source>
        <dbReference type="Google" id="ProtNLM"/>
    </source>
</evidence>
<accession>A0A8X6UIT7</accession>
<evidence type="ECO:0000313" key="3">
    <source>
        <dbReference type="Proteomes" id="UP000887013"/>
    </source>
</evidence>
<dbReference type="AlphaFoldDB" id="A0A8X6UIT7"/>
<comment type="caution">
    <text evidence="2">The sequence shown here is derived from an EMBL/GenBank/DDBJ whole genome shotgun (WGS) entry which is preliminary data.</text>
</comment>
<protein>
    <recommendedName>
        <fullName evidence="4">Secreted protein</fullName>
    </recommendedName>
</protein>
<reference evidence="2" key="1">
    <citation type="submission" date="2020-08" db="EMBL/GenBank/DDBJ databases">
        <title>Multicomponent nature underlies the extraordinary mechanical properties of spider dragline silk.</title>
        <authorList>
            <person name="Kono N."/>
            <person name="Nakamura H."/>
            <person name="Mori M."/>
            <person name="Yoshida Y."/>
            <person name="Ohtoshi R."/>
            <person name="Malay A.D."/>
            <person name="Moran D.A.P."/>
            <person name="Tomita M."/>
            <person name="Numata K."/>
            <person name="Arakawa K."/>
        </authorList>
    </citation>
    <scope>NUCLEOTIDE SEQUENCE</scope>
</reference>
<keyword evidence="3" id="KW-1185">Reference proteome</keyword>
<keyword evidence="1" id="KW-0732">Signal</keyword>